<accession>A0ACB8RJ01</accession>
<proteinExistence type="predicted"/>
<evidence type="ECO:0000313" key="1">
    <source>
        <dbReference type="EMBL" id="KAI0044171.1"/>
    </source>
</evidence>
<protein>
    <submittedName>
        <fullName evidence="1">Uncharacterized protein</fullName>
    </submittedName>
</protein>
<dbReference type="EMBL" id="MU275992">
    <property type="protein sequence ID" value="KAI0044171.1"/>
    <property type="molecule type" value="Genomic_DNA"/>
</dbReference>
<comment type="caution">
    <text evidence="1">The sequence shown here is derived from an EMBL/GenBank/DDBJ whole genome shotgun (WGS) entry which is preliminary data.</text>
</comment>
<organism evidence="1 2">
    <name type="scientific">Auriscalpium vulgare</name>
    <dbReference type="NCBI Taxonomy" id="40419"/>
    <lineage>
        <taxon>Eukaryota</taxon>
        <taxon>Fungi</taxon>
        <taxon>Dikarya</taxon>
        <taxon>Basidiomycota</taxon>
        <taxon>Agaricomycotina</taxon>
        <taxon>Agaricomycetes</taxon>
        <taxon>Russulales</taxon>
        <taxon>Auriscalpiaceae</taxon>
        <taxon>Auriscalpium</taxon>
    </lineage>
</organism>
<sequence length="107" mass="11779">MLSAVHTAGRLTLSRHILRDGILKHWQLPRPDICNAVSHQKCLALSVMLREPSSPTWCNGGIGLCRSIFRRLSAILMACASAFANLTELVKVSGRQLLFRVGSPKDL</sequence>
<evidence type="ECO:0000313" key="2">
    <source>
        <dbReference type="Proteomes" id="UP000814033"/>
    </source>
</evidence>
<dbReference type="Proteomes" id="UP000814033">
    <property type="component" value="Unassembled WGS sequence"/>
</dbReference>
<keyword evidence="2" id="KW-1185">Reference proteome</keyword>
<gene>
    <name evidence="1" type="ORF">FA95DRAFT_300993</name>
</gene>
<reference evidence="1" key="1">
    <citation type="submission" date="2021-02" db="EMBL/GenBank/DDBJ databases">
        <authorList>
            <consortium name="DOE Joint Genome Institute"/>
            <person name="Ahrendt S."/>
            <person name="Looney B.P."/>
            <person name="Miyauchi S."/>
            <person name="Morin E."/>
            <person name="Drula E."/>
            <person name="Courty P.E."/>
            <person name="Chicoki N."/>
            <person name="Fauchery L."/>
            <person name="Kohler A."/>
            <person name="Kuo A."/>
            <person name="Labutti K."/>
            <person name="Pangilinan J."/>
            <person name="Lipzen A."/>
            <person name="Riley R."/>
            <person name="Andreopoulos W."/>
            <person name="He G."/>
            <person name="Johnson J."/>
            <person name="Barry K.W."/>
            <person name="Grigoriev I.V."/>
            <person name="Nagy L."/>
            <person name="Hibbett D."/>
            <person name="Henrissat B."/>
            <person name="Matheny P.B."/>
            <person name="Labbe J."/>
            <person name="Martin F."/>
        </authorList>
    </citation>
    <scope>NUCLEOTIDE SEQUENCE</scope>
    <source>
        <strain evidence="1">FP105234-sp</strain>
    </source>
</reference>
<reference evidence="1" key="2">
    <citation type="journal article" date="2022" name="New Phytol.">
        <title>Evolutionary transition to the ectomycorrhizal habit in the genomes of a hyperdiverse lineage of mushroom-forming fungi.</title>
        <authorList>
            <person name="Looney B."/>
            <person name="Miyauchi S."/>
            <person name="Morin E."/>
            <person name="Drula E."/>
            <person name="Courty P.E."/>
            <person name="Kohler A."/>
            <person name="Kuo A."/>
            <person name="LaButti K."/>
            <person name="Pangilinan J."/>
            <person name="Lipzen A."/>
            <person name="Riley R."/>
            <person name="Andreopoulos W."/>
            <person name="He G."/>
            <person name="Johnson J."/>
            <person name="Nolan M."/>
            <person name="Tritt A."/>
            <person name="Barry K.W."/>
            <person name="Grigoriev I.V."/>
            <person name="Nagy L.G."/>
            <person name="Hibbett D."/>
            <person name="Henrissat B."/>
            <person name="Matheny P.B."/>
            <person name="Labbe J."/>
            <person name="Martin F.M."/>
        </authorList>
    </citation>
    <scope>NUCLEOTIDE SEQUENCE</scope>
    <source>
        <strain evidence="1">FP105234-sp</strain>
    </source>
</reference>
<name>A0ACB8RJ01_9AGAM</name>